<dbReference type="EMBL" id="KN820190">
    <property type="protein sequence ID" value="KIJ06720.1"/>
    <property type="molecule type" value="Genomic_DNA"/>
</dbReference>
<proteinExistence type="predicted"/>
<feature type="region of interest" description="Disordered" evidence="1">
    <location>
        <begin position="173"/>
        <end position="217"/>
    </location>
</feature>
<reference evidence="2 3" key="1">
    <citation type="submission" date="2014-06" db="EMBL/GenBank/DDBJ databases">
        <authorList>
            <consortium name="DOE Joint Genome Institute"/>
            <person name="Kuo A."/>
            <person name="Kohler A."/>
            <person name="Nagy L.G."/>
            <person name="Floudas D."/>
            <person name="Copeland A."/>
            <person name="Barry K.W."/>
            <person name="Cichocki N."/>
            <person name="Veneault-Fourrey C."/>
            <person name="LaButti K."/>
            <person name="Lindquist E.A."/>
            <person name="Lipzen A."/>
            <person name="Lundell T."/>
            <person name="Morin E."/>
            <person name="Murat C."/>
            <person name="Sun H."/>
            <person name="Tunlid A."/>
            <person name="Henrissat B."/>
            <person name="Grigoriev I.V."/>
            <person name="Hibbett D.S."/>
            <person name="Martin F."/>
            <person name="Nordberg H.P."/>
            <person name="Cantor M.N."/>
            <person name="Hua S.X."/>
        </authorList>
    </citation>
    <scope>NUCLEOTIDE SEQUENCE [LARGE SCALE GENOMIC DNA]</scope>
    <source>
        <strain evidence="2 3">ATCC 200175</strain>
    </source>
</reference>
<name>A0A0C9SVP6_PAXIN</name>
<gene>
    <name evidence="2" type="ORF">PAXINDRAFT_20082</name>
</gene>
<dbReference type="Proteomes" id="UP000053647">
    <property type="component" value="Unassembled WGS sequence"/>
</dbReference>
<evidence type="ECO:0000256" key="1">
    <source>
        <dbReference type="SAM" id="MobiDB-lite"/>
    </source>
</evidence>
<dbReference type="AlphaFoldDB" id="A0A0C9SVP6"/>
<dbReference type="HOGENOM" id="CLU_744144_0_0_1"/>
<organism evidence="2 3">
    <name type="scientific">Paxillus involutus ATCC 200175</name>
    <dbReference type="NCBI Taxonomy" id="664439"/>
    <lineage>
        <taxon>Eukaryota</taxon>
        <taxon>Fungi</taxon>
        <taxon>Dikarya</taxon>
        <taxon>Basidiomycota</taxon>
        <taxon>Agaricomycotina</taxon>
        <taxon>Agaricomycetes</taxon>
        <taxon>Agaricomycetidae</taxon>
        <taxon>Boletales</taxon>
        <taxon>Paxilineae</taxon>
        <taxon>Paxillaceae</taxon>
        <taxon>Paxillus</taxon>
    </lineage>
</organism>
<feature type="compositionally biased region" description="Polar residues" evidence="1">
    <location>
        <begin position="244"/>
        <end position="259"/>
    </location>
</feature>
<keyword evidence="3" id="KW-1185">Reference proteome</keyword>
<dbReference type="OrthoDB" id="2661881at2759"/>
<evidence type="ECO:0000313" key="2">
    <source>
        <dbReference type="EMBL" id="KIJ06720.1"/>
    </source>
</evidence>
<sequence>MQTESDSDNPEHWDDKNHLPISVPILNSTKLPTRTEIQKLCLMQLGKQDHQTGIEFSKDWSFQQVNTVLRDHFPRFFEHLDSGKRLPNHKFEDGQNECFRYLPGYYLCVKDGRSGLAVVPGLDFPDGQDLAHYGVSRSRRSFDENLVILTARNHIPQSVLRHWSKVGTSATLKQEKGKGQATSMTITNSPARCGSPSRKRISSLPTNPPRKRARISSTSGYQFTSKLFQLSSELEDSVDDVDSNSPFHLSSPHQTLYNHPRTRSVTRSLHQIATVHPPASSSTTPVITPPSTTNVTIDLTAESEHESHVDLDIEMSTPSPAPSPSLLQVHSSPTSPALNSDVGDMMEINPSDSFALDPTVENPWVGSQVFEF</sequence>
<feature type="region of interest" description="Disordered" evidence="1">
    <location>
        <begin position="313"/>
        <end position="338"/>
    </location>
</feature>
<feature type="region of interest" description="Disordered" evidence="1">
    <location>
        <begin position="238"/>
        <end position="259"/>
    </location>
</feature>
<protein>
    <submittedName>
        <fullName evidence="2">Uncharacterized protein</fullName>
    </submittedName>
</protein>
<accession>A0A0C9SVP6</accession>
<reference evidence="3" key="2">
    <citation type="submission" date="2015-01" db="EMBL/GenBank/DDBJ databases">
        <title>Evolutionary Origins and Diversification of the Mycorrhizal Mutualists.</title>
        <authorList>
            <consortium name="DOE Joint Genome Institute"/>
            <consortium name="Mycorrhizal Genomics Consortium"/>
            <person name="Kohler A."/>
            <person name="Kuo A."/>
            <person name="Nagy L.G."/>
            <person name="Floudas D."/>
            <person name="Copeland A."/>
            <person name="Barry K.W."/>
            <person name="Cichocki N."/>
            <person name="Veneault-Fourrey C."/>
            <person name="LaButti K."/>
            <person name="Lindquist E.A."/>
            <person name="Lipzen A."/>
            <person name="Lundell T."/>
            <person name="Morin E."/>
            <person name="Murat C."/>
            <person name="Riley R."/>
            <person name="Ohm R."/>
            <person name="Sun H."/>
            <person name="Tunlid A."/>
            <person name="Henrissat B."/>
            <person name="Grigoriev I.V."/>
            <person name="Hibbett D.S."/>
            <person name="Martin F."/>
        </authorList>
    </citation>
    <scope>NUCLEOTIDE SEQUENCE [LARGE SCALE GENOMIC DNA]</scope>
    <source>
        <strain evidence="3">ATCC 200175</strain>
    </source>
</reference>
<feature type="compositionally biased region" description="Polar residues" evidence="1">
    <location>
        <begin position="180"/>
        <end position="190"/>
    </location>
</feature>
<evidence type="ECO:0000313" key="3">
    <source>
        <dbReference type="Proteomes" id="UP000053647"/>
    </source>
</evidence>
<feature type="compositionally biased region" description="Polar residues" evidence="1">
    <location>
        <begin position="326"/>
        <end position="338"/>
    </location>
</feature>